<keyword evidence="3" id="KW-1185">Reference proteome</keyword>
<reference evidence="2 3" key="1">
    <citation type="journal article" date="2016" name="Mol. Biol. Evol.">
        <title>Comparative Genomics of Early-Diverging Mushroom-Forming Fungi Provides Insights into the Origins of Lignocellulose Decay Capabilities.</title>
        <authorList>
            <person name="Nagy L.G."/>
            <person name="Riley R."/>
            <person name="Tritt A."/>
            <person name="Adam C."/>
            <person name="Daum C."/>
            <person name="Floudas D."/>
            <person name="Sun H."/>
            <person name="Yadav J.S."/>
            <person name="Pangilinan J."/>
            <person name="Larsson K.H."/>
            <person name="Matsuura K."/>
            <person name="Barry K."/>
            <person name="Labutti K."/>
            <person name="Kuo R."/>
            <person name="Ohm R.A."/>
            <person name="Bhattacharya S.S."/>
            <person name="Shirouzu T."/>
            <person name="Yoshinaga Y."/>
            <person name="Martin F.M."/>
            <person name="Grigoriev I.V."/>
            <person name="Hibbett D.S."/>
        </authorList>
    </citation>
    <scope>NUCLEOTIDE SEQUENCE [LARGE SCALE GENOMIC DNA]</scope>
    <source>
        <strain evidence="2 3">TUFC12733</strain>
    </source>
</reference>
<dbReference type="AlphaFoldDB" id="A0A167KMM2"/>
<accession>A0A167KMM2</accession>
<feature type="compositionally biased region" description="Low complexity" evidence="1">
    <location>
        <begin position="56"/>
        <end position="78"/>
    </location>
</feature>
<proteinExistence type="predicted"/>
<dbReference type="Proteomes" id="UP000076738">
    <property type="component" value="Unassembled WGS sequence"/>
</dbReference>
<organism evidence="2 3">
    <name type="scientific">Calocera viscosa (strain TUFC12733)</name>
    <dbReference type="NCBI Taxonomy" id="1330018"/>
    <lineage>
        <taxon>Eukaryota</taxon>
        <taxon>Fungi</taxon>
        <taxon>Dikarya</taxon>
        <taxon>Basidiomycota</taxon>
        <taxon>Agaricomycotina</taxon>
        <taxon>Dacrymycetes</taxon>
        <taxon>Dacrymycetales</taxon>
        <taxon>Dacrymycetaceae</taxon>
        <taxon>Calocera</taxon>
    </lineage>
</organism>
<name>A0A167KMM2_CALVF</name>
<evidence type="ECO:0000313" key="2">
    <source>
        <dbReference type="EMBL" id="KZO94806.1"/>
    </source>
</evidence>
<feature type="region of interest" description="Disordered" evidence="1">
    <location>
        <begin position="1"/>
        <end position="78"/>
    </location>
</feature>
<dbReference type="EMBL" id="KV417292">
    <property type="protein sequence ID" value="KZO94806.1"/>
    <property type="molecule type" value="Genomic_DNA"/>
</dbReference>
<evidence type="ECO:0000256" key="1">
    <source>
        <dbReference type="SAM" id="MobiDB-lite"/>
    </source>
</evidence>
<protein>
    <submittedName>
        <fullName evidence="2">Uncharacterized protein</fullName>
    </submittedName>
</protein>
<evidence type="ECO:0000313" key="3">
    <source>
        <dbReference type="Proteomes" id="UP000076738"/>
    </source>
</evidence>
<gene>
    <name evidence="2" type="ORF">CALVIDRAFT_190612</name>
</gene>
<sequence>MAQSRTRRKRRKRTMTANPTTTQTTASARTRPAAGTRTTPATRGGTRRAHGAYWTGSAQGGTSARRRSASSTGSAGTEGYTREALELVLQVYPAPQPALPRSRPRLTHHHYNDLRIAFSPIHLLHPLHSITLYHPSQWQRSQGLAALFFGLTLQIFFFSSPASVSFEAGTGCCSCIGDKPKCMRYCRSGRKSKLNKFYAVSAV</sequence>
<feature type="compositionally biased region" description="Low complexity" evidence="1">
    <location>
        <begin position="15"/>
        <end position="44"/>
    </location>
</feature>
<feature type="compositionally biased region" description="Basic residues" evidence="1">
    <location>
        <begin position="1"/>
        <end position="14"/>
    </location>
</feature>